<evidence type="ECO:0000313" key="5">
    <source>
        <dbReference type="Proteomes" id="UP000611640"/>
    </source>
</evidence>
<evidence type="ECO:0000256" key="2">
    <source>
        <dbReference type="SAM" id="SignalP"/>
    </source>
</evidence>
<dbReference type="CDD" id="cd08506">
    <property type="entry name" value="PBP2_clavulanate_OppA2"/>
    <property type="match status" value="1"/>
</dbReference>
<organism evidence="4 5">
    <name type="scientific">Actinocatenispora thailandica</name>
    <dbReference type="NCBI Taxonomy" id="227318"/>
    <lineage>
        <taxon>Bacteria</taxon>
        <taxon>Bacillati</taxon>
        <taxon>Actinomycetota</taxon>
        <taxon>Actinomycetes</taxon>
        <taxon>Micromonosporales</taxon>
        <taxon>Micromonosporaceae</taxon>
        <taxon>Actinocatenispora</taxon>
    </lineage>
</organism>
<dbReference type="GO" id="GO:1904680">
    <property type="term" value="F:peptide transmembrane transporter activity"/>
    <property type="evidence" value="ECO:0007669"/>
    <property type="project" value="TreeGrafter"/>
</dbReference>
<dbReference type="KEGG" id="atl:Athai_19840"/>
<reference evidence="4 5" key="1">
    <citation type="submission" date="2020-08" db="EMBL/GenBank/DDBJ databases">
        <title>Whole genome shotgun sequence of Actinocatenispora thailandica NBRC 105041.</title>
        <authorList>
            <person name="Komaki H."/>
            <person name="Tamura T."/>
        </authorList>
    </citation>
    <scope>NUCLEOTIDE SEQUENCE [LARGE SCALE GENOMIC DNA]</scope>
    <source>
        <strain evidence="4 5">NBRC 105041</strain>
    </source>
</reference>
<sequence>MRIGRGVAALGAVVLAAGLTGACSKNTGTDAKPDASRTYHATISTDPKDSLGPAPAVPGATSGGTVHILQEKDYEHLDPQRTYVSNAGIIEQLFTRTLTAFTPSGRNAKLVGDLATNPGTDVHGDCRVWRYTIKKGMRYEDGSAITAADVAHGIARSFSPELSEGPHYIQQWLTGKQVYNADYRGPYDGGQALPPNLTVSGDTLTFHFPQSHCDLPYAAAMAETVPVPASKDTGTKYDRHPFSSGPYKIESYQRDSKLVLVRNRYWDAKTDPVRHDYPDTIEVDLGASDVEQTNRLVADNGTDRTALSTAQVPQSLIPEVQKNPAAMKRSLTGSNGFTFYFAINCERITDPTVRKAMSYAVDRGAIVQVLGGPRAARPATTLLSPTVAGWQNFDAFPAGAHGNLAKAKKLLNGRHPTLTYAYANSAVNQREAPLVQQMFQRAGFKVVLRALDATSYNTALGKHPKYDFYQTGWGADWPSGAATIPVLFDGRSIRPNGNNDTAYFEQPSIDKHIDELNQLPAAKAGPRWSALEKQMISSYAPVVPLYYQQSFLLHGSKIGGALLSSTGAESFLNLYVRR</sequence>
<dbReference type="SUPFAM" id="SSF53850">
    <property type="entry name" value="Periplasmic binding protein-like II"/>
    <property type="match status" value="1"/>
</dbReference>
<evidence type="ECO:0000313" key="4">
    <source>
        <dbReference type="EMBL" id="BCJ34481.1"/>
    </source>
</evidence>
<dbReference type="AlphaFoldDB" id="A0A7R7DMV9"/>
<dbReference type="EMBL" id="AP023355">
    <property type="protein sequence ID" value="BCJ34481.1"/>
    <property type="molecule type" value="Genomic_DNA"/>
</dbReference>
<feature type="domain" description="Solute-binding protein family 5" evidence="3">
    <location>
        <begin position="109"/>
        <end position="488"/>
    </location>
</feature>
<dbReference type="GO" id="GO:0042597">
    <property type="term" value="C:periplasmic space"/>
    <property type="evidence" value="ECO:0007669"/>
    <property type="project" value="UniProtKB-ARBA"/>
</dbReference>
<dbReference type="PROSITE" id="PS51257">
    <property type="entry name" value="PROKAR_LIPOPROTEIN"/>
    <property type="match status" value="1"/>
</dbReference>
<feature type="region of interest" description="Disordered" evidence="1">
    <location>
        <begin position="42"/>
        <end position="63"/>
    </location>
</feature>
<protein>
    <submittedName>
        <fullName evidence="4">ABC transporter</fullName>
    </submittedName>
</protein>
<name>A0A7R7DMV9_9ACTN</name>
<dbReference type="PANTHER" id="PTHR30290:SF83">
    <property type="entry name" value="ABC TRANSPORTER SUBSTRATE-BINDING PROTEIN"/>
    <property type="match status" value="1"/>
</dbReference>
<keyword evidence="5" id="KW-1185">Reference proteome</keyword>
<evidence type="ECO:0000259" key="3">
    <source>
        <dbReference type="Pfam" id="PF00496"/>
    </source>
</evidence>
<dbReference type="Proteomes" id="UP000611640">
    <property type="component" value="Chromosome"/>
</dbReference>
<dbReference type="InterPro" id="IPR000914">
    <property type="entry name" value="SBP_5_dom"/>
</dbReference>
<dbReference type="GO" id="GO:0015833">
    <property type="term" value="P:peptide transport"/>
    <property type="evidence" value="ECO:0007669"/>
    <property type="project" value="TreeGrafter"/>
</dbReference>
<keyword evidence="2" id="KW-0732">Signal</keyword>
<dbReference type="PIRSF" id="PIRSF002741">
    <property type="entry name" value="MppA"/>
    <property type="match status" value="1"/>
</dbReference>
<dbReference type="PANTHER" id="PTHR30290">
    <property type="entry name" value="PERIPLASMIC BINDING COMPONENT OF ABC TRANSPORTER"/>
    <property type="match status" value="1"/>
</dbReference>
<dbReference type="InterPro" id="IPR030678">
    <property type="entry name" value="Peptide/Ni-bd"/>
</dbReference>
<dbReference type="InterPro" id="IPR039424">
    <property type="entry name" value="SBP_5"/>
</dbReference>
<feature type="chain" id="PRO_5039191790" evidence="2">
    <location>
        <begin position="23"/>
        <end position="578"/>
    </location>
</feature>
<dbReference type="Pfam" id="PF00496">
    <property type="entry name" value="SBP_bac_5"/>
    <property type="match status" value="1"/>
</dbReference>
<dbReference type="Gene3D" id="3.10.105.10">
    <property type="entry name" value="Dipeptide-binding Protein, Domain 3"/>
    <property type="match status" value="1"/>
</dbReference>
<dbReference type="Gene3D" id="3.40.190.10">
    <property type="entry name" value="Periplasmic binding protein-like II"/>
    <property type="match status" value="1"/>
</dbReference>
<proteinExistence type="predicted"/>
<accession>A0A7R7DMV9</accession>
<dbReference type="RefSeq" id="WP_203961209.1">
    <property type="nucleotide sequence ID" value="NZ_AP023355.1"/>
</dbReference>
<feature type="signal peptide" evidence="2">
    <location>
        <begin position="1"/>
        <end position="22"/>
    </location>
</feature>
<dbReference type="GO" id="GO:0043190">
    <property type="term" value="C:ATP-binding cassette (ABC) transporter complex"/>
    <property type="evidence" value="ECO:0007669"/>
    <property type="project" value="InterPro"/>
</dbReference>
<evidence type="ECO:0000256" key="1">
    <source>
        <dbReference type="SAM" id="MobiDB-lite"/>
    </source>
</evidence>
<gene>
    <name evidence="4" type="ORF">Athai_19840</name>
</gene>